<dbReference type="PROSITE" id="PS51257">
    <property type="entry name" value="PROKAR_LIPOPROTEIN"/>
    <property type="match status" value="1"/>
</dbReference>
<dbReference type="Gene3D" id="2.50.20.10">
    <property type="entry name" value="Lipoprotein localisation LolA/LolB/LppX"/>
    <property type="match status" value="1"/>
</dbReference>
<evidence type="ECO:0000256" key="2">
    <source>
        <dbReference type="SAM" id="MobiDB-lite"/>
    </source>
</evidence>
<feature type="region of interest" description="Disordered" evidence="2">
    <location>
        <begin position="187"/>
        <end position="208"/>
    </location>
</feature>
<accession>A0ABT1W4P0</accession>
<dbReference type="CDD" id="cd16325">
    <property type="entry name" value="LolA"/>
    <property type="match status" value="1"/>
</dbReference>
<sequence length="208" mass="21989">MTRAVVRLRAWAALLLGAGLAACGLQPPATTHDAADQASIAQAQQALDRMGGLKADFTQIGPGANDVANGVAWFEPGHLRLDYAPPLHRVVVATHGRLTLHDEPSGATTRIALASNPLGLLLAGPVHLSGDIDVTDIQRGADTLQLSLDRASNPAQGLLTLLFVRQRDGALLLSSLEAVDAEHHRTRFDLSDQQTGQHFDPSLFTPPG</sequence>
<dbReference type="Pfam" id="PF03548">
    <property type="entry name" value="LolA"/>
    <property type="match status" value="1"/>
</dbReference>
<organism evidence="4 5">
    <name type="scientific">Endosaccharibacter trunci</name>
    <dbReference type="NCBI Taxonomy" id="2812733"/>
    <lineage>
        <taxon>Bacteria</taxon>
        <taxon>Pseudomonadati</taxon>
        <taxon>Pseudomonadota</taxon>
        <taxon>Alphaproteobacteria</taxon>
        <taxon>Acetobacterales</taxon>
        <taxon>Acetobacteraceae</taxon>
        <taxon>Endosaccharibacter</taxon>
    </lineage>
</organism>
<dbReference type="SUPFAM" id="SSF89392">
    <property type="entry name" value="Prokaryotic lipoproteins and lipoprotein localization factors"/>
    <property type="match status" value="1"/>
</dbReference>
<dbReference type="Proteomes" id="UP001524587">
    <property type="component" value="Unassembled WGS sequence"/>
</dbReference>
<protein>
    <submittedName>
        <fullName evidence="4">Outer membrane lipoprotein carrier protein LolA</fullName>
    </submittedName>
</protein>
<keyword evidence="1 3" id="KW-0732">Signal</keyword>
<evidence type="ECO:0000256" key="1">
    <source>
        <dbReference type="ARBA" id="ARBA00022729"/>
    </source>
</evidence>
<feature type="chain" id="PRO_5045759706" evidence="3">
    <location>
        <begin position="22"/>
        <end position="208"/>
    </location>
</feature>
<dbReference type="PANTHER" id="PTHR35869">
    <property type="entry name" value="OUTER-MEMBRANE LIPOPROTEIN CARRIER PROTEIN"/>
    <property type="match status" value="1"/>
</dbReference>
<evidence type="ECO:0000256" key="3">
    <source>
        <dbReference type="SAM" id="SignalP"/>
    </source>
</evidence>
<feature type="signal peptide" evidence="3">
    <location>
        <begin position="1"/>
        <end position="21"/>
    </location>
</feature>
<dbReference type="PANTHER" id="PTHR35869:SF1">
    <property type="entry name" value="OUTER-MEMBRANE LIPOPROTEIN CARRIER PROTEIN"/>
    <property type="match status" value="1"/>
</dbReference>
<name>A0ABT1W4P0_9PROT</name>
<dbReference type="RefSeq" id="WP_422863285.1">
    <property type="nucleotide sequence ID" value="NZ_JAMSKV010000003.1"/>
</dbReference>
<dbReference type="InterPro" id="IPR029046">
    <property type="entry name" value="LolA/LolB/LppX"/>
</dbReference>
<comment type="caution">
    <text evidence="4">The sequence shown here is derived from an EMBL/GenBank/DDBJ whole genome shotgun (WGS) entry which is preliminary data.</text>
</comment>
<proteinExistence type="predicted"/>
<keyword evidence="4" id="KW-0449">Lipoprotein</keyword>
<dbReference type="InterPro" id="IPR004564">
    <property type="entry name" value="OM_lipoprot_carrier_LolA-like"/>
</dbReference>
<evidence type="ECO:0000313" key="5">
    <source>
        <dbReference type="Proteomes" id="UP001524587"/>
    </source>
</evidence>
<reference evidence="4 5" key="1">
    <citation type="submission" date="2022-06" db="EMBL/GenBank/DDBJ databases">
        <title>Endosaccharibacter gen. nov., sp. nov., endophytic bacteria isolated from sugarcane.</title>
        <authorList>
            <person name="Pitiwittayakul N."/>
            <person name="Yukphan P."/>
            <person name="Charoenyingcharoen P."/>
            <person name="Tanasupawat S."/>
        </authorList>
    </citation>
    <scope>NUCLEOTIDE SEQUENCE [LARGE SCALE GENOMIC DNA]</scope>
    <source>
        <strain evidence="4 5">KSS8</strain>
    </source>
</reference>
<dbReference type="EMBL" id="JAMSKV010000003">
    <property type="protein sequence ID" value="MCQ8277824.1"/>
    <property type="molecule type" value="Genomic_DNA"/>
</dbReference>
<evidence type="ECO:0000313" key="4">
    <source>
        <dbReference type="EMBL" id="MCQ8277824.1"/>
    </source>
</evidence>
<keyword evidence="5" id="KW-1185">Reference proteome</keyword>
<gene>
    <name evidence="4" type="ORF">NFI95_05115</name>
</gene>